<feature type="transmembrane region" description="Helical" evidence="1">
    <location>
        <begin position="51"/>
        <end position="71"/>
    </location>
</feature>
<evidence type="ECO:0000313" key="3">
    <source>
        <dbReference type="Proteomes" id="UP000274131"/>
    </source>
</evidence>
<feature type="transmembrane region" description="Helical" evidence="1">
    <location>
        <begin position="77"/>
        <end position="99"/>
    </location>
</feature>
<dbReference type="AlphaFoldDB" id="A0A0N4UXC9"/>
<organism evidence="4">
    <name type="scientific">Enterobius vermicularis</name>
    <name type="common">Human pinworm</name>
    <dbReference type="NCBI Taxonomy" id="51028"/>
    <lineage>
        <taxon>Eukaryota</taxon>
        <taxon>Metazoa</taxon>
        <taxon>Ecdysozoa</taxon>
        <taxon>Nematoda</taxon>
        <taxon>Chromadorea</taxon>
        <taxon>Rhabditida</taxon>
        <taxon>Spirurina</taxon>
        <taxon>Oxyuridomorpha</taxon>
        <taxon>Oxyuroidea</taxon>
        <taxon>Oxyuridae</taxon>
        <taxon>Enterobius</taxon>
    </lineage>
</organism>
<keyword evidence="1" id="KW-0472">Membrane</keyword>
<evidence type="ECO:0000313" key="2">
    <source>
        <dbReference type="EMBL" id="VDD86752.1"/>
    </source>
</evidence>
<reference evidence="4" key="1">
    <citation type="submission" date="2017-02" db="UniProtKB">
        <authorList>
            <consortium name="WormBaseParasite"/>
        </authorList>
    </citation>
    <scope>IDENTIFICATION</scope>
</reference>
<dbReference type="OrthoDB" id="5816069at2759"/>
<dbReference type="EMBL" id="UXUI01007282">
    <property type="protein sequence ID" value="VDD86752.1"/>
    <property type="molecule type" value="Genomic_DNA"/>
</dbReference>
<reference evidence="2 3" key="2">
    <citation type="submission" date="2018-10" db="EMBL/GenBank/DDBJ databases">
        <authorList>
            <consortium name="Pathogen Informatics"/>
        </authorList>
    </citation>
    <scope>NUCLEOTIDE SEQUENCE [LARGE SCALE GENOMIC DNA]</scope>
</reference>
<evidence type="ECO:0000256" key="1">
    <source>
        <dbReference type="SAM" id="Phobius"/>
    </source>
</evidence>
<name>A0A0N4UXC9_ENTVE</name>
<protein>
    <submittedName>
        <fullName evidence="4">Dolichyl-phosphate-mannose--protein mannosyltransferase</fullName>
    </submittedName>
</protein>
<keyword evidence="3" id="KW-1185">Reference proteome</keyword>
<keyword evidence="1" id="KW-0812">Transmembrane</keyword>
<gene>
    <name evidence="2" type="ORF">EVEC_LOCUS1895</name>
</gene>
<feature type="transmembrane region" description="Helical" evidence="1">
    <location>
        <begin position="20"/>
        <end position="44"/>
    </location>
</feature>
<keyword evidence="1" id="KW-1133">Transmembrane helix</keyword>
<accession>A0A0N4UXC9</accession>
<evidence type="ECO:0000313" key="4">
    <source>
        <dbReference type="WBParaSite" id="EVEC_0000218701-mRNA-1"/>
    </source>
</evidence>
<proteinExistence type="predicted"/>
<dbReference type="Proteomes" id="UP000274131">
    <property type="component" value="Unassembled WGS sequence"/>
</dbReference>
<sequence>MLDDNDYFLGEDYRCCFRILHIVVNFFLLNSKISGSFFWGLLYFVLTKDNWGLRTILLADIILTTTFQLLLPLKFGYFDAFCITQLCITATTVICALLTTWKQRRDIVWPYIFYKVLAYTGVLFILLSFLCRFVCLFILLSFLWHTNNYGEWVKKDVH</sequence>
<dbReference type="WBParaSite" id="EVEC_0000218701-mRNA-1">
    <property type="protein sequence ID" value="EVEC_0000218701-mRNA-1"/>
    <property type="gene ID" value="EVEC_0000218701"/>
</dbReference>
<feature type="transmembrane region" description="Helical" evidence="1">
    <location>
        <begin position="111"/>
        <end position="144"/>
    </location>
</feature>